<proteinExistence type="predicted"/>
<protein>
    <submittedName>
        <fullName evidence="2">Uncharacterized protein</fullName>
    </submittedName>
</protein>
<dbReference type="EMBL" id="JAUEPO010000001">
    <property type="protein sequence ID" value="KAK3337505.1"/>
    <property type="molecule type" value="Genomic_DNA"/>
</dbReference>
<accession>A0AAE0MME2</accession>
<reference evidence="2" key="2">
    <citation type="submission" date="2023-06" db="EMBL/GenBank/DDBJ databases">
        <authorList>
            <consortium name="Lawrence Berkeley National Laboratory"/>
            <person name="Haridas S."/>
            <person name="Hensen N."/>
            <person name="Bonometti L."/>
            <person name="Westerberg I."/>
            <person name="Brannstrom I.O."/>
            <person name="Guillou S."/>
            <person name="Cros-Aarteil S."/>
            <person name="Calhoun S."/>
            <person name="Kuo A."/>
            <person name="Mondo S."/>
            <person name="Pangilinan J."/>
            <person name="Riley R."/>
            <person name="Labutti K."/>
            <person name="Andreopoulos B."/>
            <person name="Lipzen A."/>
            <person name="Chen C."/>
            <person name="Yanf M."/>
            <person name="Daum C."/>
            <person name="Ng V."/>
            <person name="Clum A."/>
            <person name="Steindorff A."/>
            <person name="Ohm R."/>
            <person name="Martin F."/>
            <person name="Silar P."/>
            <person name="Natvig D."/>
            <person name="Lalanne C."/>
            <person name="Gautier V."/>
            <person name="Ament-Velasquez S.L."/>
            <person name="Kruys A."/>
            <person name="Hutchinson M.I."/>
            <person name="Powell A.J."/>
            <person name="Barry K."/>
            <person name="Miller A.N."/>
            <person name="Grigoriev I.V."/>
            <person name="Debuchy R."/>
            <person name="Gladieux P."/>
            <person name="Thoren M.H."/>
            <person name="Johannesson H."/>
        </authorList>
    </citation>
    <scope>NUCLEOTIDE SEQUENCE</scope>
    <source>
        <strain evidence="2">SMH4131-1</strain>
    </source>
</reference>
<name>A0AAE0MME2_9PEZI</name>
<sequence length="95" mass="11153">MAWRTRLSILCLGAERLFWGDGLYIYISMPLREEFSCHFAFLPFLSFCLTVLLPICPYWITCWMSEDREPDQGKSKVLEGTHWLVAISHGRGFQY</sequence>
<dbReference type="Proteomes" id="UP001286456">
    <property type="component" value="Unassembled WGS sequence"/>
</dbReference>
<keyword evidence="1" id="KW-0472">Membrane</keyword>
<keyword evidence="3" id="KW-1185">Reference proteome</keyword>
<evidence type="ECO:0000256" key="1">
    <source>
        <dbReference type="SAM" id="Phobius"/>
    </source>
</evidence>
<evidence type="ECO:0000313" key="2">
    <source>
        <dbReference type="EMBL" id="KAK3337505.1"/>
    </source>
</evidence>
<comment type="caution">
    <text evidence="2">The sequence shown here is derived from an EMBL/GenBank/DDBJ whole genome shotgun (WGS) entry which is preliminary data.</text>
</comment>
<feature type="transmembrane region" description="Helical" evidence="1">
    <location>
        <begin position="39"/>
        <end position="60"/>
    </location>
</feature>
<dbReference type="AlphaFoldDB" id="A0AAE0MME2"/>
<organism evidence="2 3">
    <name type="scientific">Cercophora scortea</name>
    <dbReference type="NCBI Taxonomy" id="314031"/>
    <lineage>
        <taxon>Eukaryota</taxon>
        <taxon>Fungi</taxon>
        <taxon>Dikarya</taxon>
        <taxon>Ascomycota</taxon>
        <taxon>Pezizomycotina</taxon>
        <taxon>Sordariomycetes</taxon>
        <taxon>Sordariomycetidae</taxon>
        <taxon>Sordariales</taxon>
        <taxon>Lasiosphaeriaceae</taxon>
        <taxon>Cercophora</taxon>
    </lineage>
</organism>
<gene>
    <name evidence="2" type="ORF">B0T19DRAFT_76581</name>
</gene>
<reference evidence="2" key="1">
    <citation type="journal article" date="2023" name="Mol. Phylogenet. Evol.">
        <title>Genome-scale phylogeny and comparative genomics of the fungal order Sordariales.</title>
        <authorList>
            <person name="Hensen N."/>
            <person name="Bonometti L."/>
            <person name="Westerberg I."/>
            <person name="Brannstrom I.O."/>
            <person name="Guillou S."/>
            <person name="Cros-Aarteil S."/>
            <person name="Calhoun S."/>
            <person name="Haridas S."/>
            <person name="Kuo A."/>
            <person name="Mondo S."/>
            <person name="Pangilinan J."/>
            <person name="Riley R."/>
            <person name="LaButti K."/>
            <person name="Andreopoulos B."/>
            <person name="Lipzen A."/>
            <person name="Chen C."/>
            <person name="Yan M."/>
            <person name="Daum C."/>
            <person name="Ng V."/>
            <person name="Clum A."/>
            <person name="Steindorff A."/>
            <person name="Ohm R.A."/>
            <person name="Martin F."/>
            <person name="Silar P."/>
            <person name="Natvig D.O."/>
            <person name="Lalanne C."/>
            <person name="Gautier V."/>
            <person name="Ament-Velasquez S.L."/>
            <person name="Kruys A."/>
            <person name="Hutchinson M.I."/>
            <person name="Powell A.J."/>
            <person name="Barry K."/>
            <person name="Miller A.N."/>
            <person name="Grigoriev I.V."/>
            <person name="Debuchy R."/>
            <person name="Gladieux P."/>
            <person name="Hiltunen Thoren M."/>
            <person name="Johannesson H."/>
        </authorList>
    </citation>
    <scope>NUCLEOTIDE SEQUENCE</scope>
    <source>
        <strain evidence="2">SMH4131-1</strain>
    </source>
</reference>
<keyword evidence="1" id="KW-0812">Transmembrane</keyword>
<feature type="transmembrane region" description="Helical" evidence="1">
    <location>
        <begin position="7"/>
        <end position="27"/>
    </location>
</feature>
<evidence type="ECO:0000313" key="3">
    <source>
        <dbReference type="Proteomes" id="UP001286456"/>
    </source>
</evidence>
<keyword evidence="1" id="KW-1133">Transmembrane helix</keyword>